<reference evidence="3" key="1">
    <citation type="journal article" date="2010" name="Genome Biol.">
        <title>Genome sequence of the necrotrophic plant pathogen Pythium ultimum reveals original pathogenicity mechanisms and effector repertoire.</title>
        <authorList>
            <person name="Levesque C.A."/>
            <person name="Brouwer H."/>
            <person name="Cano L."/>
            <person name="Hamilton J.P."/>
            <person name="Holt C."/>
            <person name="Huitema E."/>
            <person name="Raffaele S."/>
            <person name="Robideau G.P."/>
            <person name="Thines M."/>
            <person name="Win J."/>
            <person name="Zerillo M.M."/>
            <person name="Beakes G.W."/>
            <person name="Boore J.L."/>
            <person name="Busam D."/>
            <person name="Dumas B."/>
            <person name="Ferriera S."/>
            <person name="Fuerstenberg S.I."/>
            <person name="Gachon C.M."/>
            <person name="Gaulin E."/>
            <person name="Govers F."/>
            <person name="Grenville-Briggs L."/>
            <person name="Horner N."/>
            <person name="Hostetler J."/>
            <person name="Jiang R.H."/>
            <person name="Johnson J."/>
            <person name="Krajaejun T."/>
            <person name="Lin H."/>
            <person name="Meijer H.J."/>
            <person name="Moore B."/>
            <person name="Morris P."/>
            <person name="Phuntmart V."/>
            <person name="Puiu D."/>
            <person name="Shetty J."/>
            <person name="Stajich J.E."/>
            <person name="Tripathy S."/>
            <person name="Wawra S."/>
            <person name="van West P."/>
            <person name="Whitty B.R."/>
            <person name="Coutinho P.M."/>
            <person name="Henrissat B."/>
            <person name="Martin F."/>
            <person name="Thomas P.D."/>
            <person name="Tyler B.M."/>
            <person name="De Vries R.P."/>
            <person name="Kamoun S."/>
            <person name="Yandell M."/>
            <person name="Tisserat N."/>
            <person name="Buell C.R."/>
        </authorList>
    </citation>
    <scope>NUCLEOTIDE SEQUENCE</scope>
    <source>
        <strain evidence="3">DAOM:BR144</strain>
    </source>
</reference>
<protein>
    <submittedName>
        <fullName evidence="2">Uncharacterized protein</fullName>
    </submittedName>
</protein>
<evidence type="ECO:0000313" key="2">
    <source>
        <dbReference type="EnsemblProtists" id="PYU1_T014352"/>
    </source>
</evidence>
<feature type="region of interest" description="Disordered" evidence="1">
    <location>
        <begin position="24"/>
        <end position="93"/>
    </location>
</feature>
<reference evidence="2" key="3">
    <citation type="submission" date="2015-02" db="UniProtKB">
        <authorList>
            <consortium name="EnsemblProtists"/>
        </authorList>
    </citation>
    <scope>IDENTIFICATION</scope>
    <source>
        <strain evidence="2">DAOM BR144</strain>
    </source>
</reference>
<dbReference type="HOGENOM" id="CLU_1339875_0_0_1"/>
<dbReference type="Proteomes" id="UP000019132">
    <property type="component" value="Unassembled WGS sequence"/>
</dbReference>
<dbReference type="VEuPathDB" id="FungiDB:PYU1_G014322"/>
<feature type="compositionally biased region" description="Acidic residues" evidence="1">
    <location>
        <begin position="63"/>
        <end position="82"/>
    </location>
</feature>
<organism evidence="2 3">
    <name type="scientific">Globisporangium ultimum (strain ATCC 200006 / CBS 805.95 / DAOM BR144)</name>
    <name type="common">Pythium ultimum</name>
    <dbReference type="NCBI Taxonomy" id="431595"/>
    <lineage>
        <taxon>Eukaryota</taxon>
        <taxon>Sar</taxon>
        <taxon>Stramenopiles</taxon>
        <taxon>Oomycota</taxon>
        <taxon>Peronosporomycetes</taxon>
        <taxon>Pythiales</taxon>
        <taxon>Pythiaceae</taxon>
        <taxon>Globisporangium</taxon>
    </lineage>
</organism>
<dbReference type="EMBL" id="GL376565">
    <property type="status" value="NOT_ANNOTATED_CDS"/>
    <property type="molecule type" value="Genomic_DNA"/>
</dbReference>
<reference evidence="3" key="2">
    <citation type="submission" date="2010-04" db="EMBL/GenBank/DDBJ databases">
        <authorList>
            <person name="Buell R."/>
            <person name="Hamilton J."/>
            <person name="Hostetler J."/>
        </authorList>
    </citation>
    <scope>NUCLEOTIDE SEQUENCE [LARGE SCALE GENOMIC DNA]</scope>
    <source>
        <strain evidence="3">DAOM:BR144</strain>
    </source>
</reference>
<evidence type="ECO:0000256" key="1">
    <source>
        <dbReference type="SAM" id="MobiDB-lite"/>
    </source>
</evidence>
<evidence type="ECO:0000313" key="3">
    <source>
        <dbReference type="Proteomes" id="UP000019132"/>
    </source>
</evidence>
<dbReference type="AlphaFoldDB" id="K3XAV3"/>
<keyword evidence="3" id="KW-1185">Reference proteome</keyword>
<sequence length="205" mass="22450">MPFADYQDMLERKTQWFHRNVKAAVRTSASQRHRPFEPQYPGRTRSDSSACSNGSESSRDESSGDNESDEDGDAEWSSDDENNAPSPPSSFIARERDSVNCTHLKEAPVDIPPTAGTRATAIRDAFTQATLKCDQSQQTSIGNHGSLAPSPQRGPSRTVTIAKESVVSITAVVLREISWLCVLAFFGVMLISIEECSVLKTKSPK</sequence>
<proteinExistence type="predicted"/>
<feature type="region of interest" description="Disordered" evidence="1">
    <location>
        <begin position="137"/>
        <end position="156"/>
    </location>
</feature>
<name>K3XAV3_GLOUD</name>
<dbReference type="InParanoid" id="K3XAV3"/>
<dbReference type="EnsemblProtists" id="PYU1_T014352">
    <property type="protein sequence ID" value="PYU1_T014352"/>
    <property type="gene ID" value="PYU1_G014322"/>
</dbReference>
<accession>K3XAV3</accession>